<sequence length="334" mass="37973">MALTVWAAFDAFRRDSVDLPSSTTSTARSSRDYLFEQLKSLDTKDPAFPDMSWSSYLSFGSFARKTKIRPLDDIDLMILLNGRGTESHSSGYGYTYRLRITDNSAPLSGFNDGYGNVNSRRVLNQIKSSLSSITNYRKADIKRSQQAVVLNLASYDWAFDIVPALPVSDFTGSGIAYYLIPDGGGNWIRTDPRKDSERVTATNKRHSGNFLPVMRLLKFWNRRTHKPRLASYYFETLVQNVFAYCTPIQAYPTALQYFFQNCQTHLMSSCADPKGLGPPLDEGVDWQTKTKIRDAMNNAAQRASFANMYEQQGDHKNAIYWWREIFGSEFPTYG</sequence>
<name>A0A5M6CZ70_9BACT</name>
<evidence type="ECO:0000313" key="2">
    <source>
        <dbReference type="Proteomes" id="UP000324479"/>
    </source>
</evidence>
<organism evidence="1 2">
    <name type="scientific">Roseiconus nitratireducens</name>
    <dbReference type="NCBI Taxonomy" id="2605748"/>
    <lineage>
        <taxon>Bacteria</taxon>
        <taxon>Pseudomonadati</taxon>
        <taxon>Planctomycetota</taxon>
        <taxon>Planctomycetia</taxon>
        <taxon>Pirellulales</taxon>
        <taxon>Pirellulaceae</taxon>
        <taxon>Roseiconus</taxon>
    </lineage>
</organism>
<dbReference type="AlphaFoldDB" id="A0A5M6CZ70"/>
<comment type="caution">
    <text evidence="1">The sequence shown here is derived from an EMBL/GenBank/DDBJ whole genome shotgun (WGS) entry which is preliminary data.</text>
</comment>
<gene>
    <name evidence="1" type="ORF">FYK55_27265</name>
</gene>
<accession>A0A5M6CZ70</accession>
<evidence type="ECO:0008006" key="3">
    <source>
        <dbReference type="Google" id="ProtNLM"/>
    </source>
</evidence>
<dbReference type="SUPFAM" id="SSF81301">
    <property type="entry name" value="Nucleotidyltransferase"/>
    <property type="match status" value="1"/>
</dbReference>
<protein>
    <recommendedName>
        <fullName evidence="3">Nucleotidyltransferase</fullName>
    </recommendedName>
</protein>
<proteinExistence type="predicted"/>
<dbReference type="Gene3D" id="3.30.460.90">
    <property type="match status" value="1"/>
</dbReference>
<keyword evidence="2" id="KW-1185">Reference proteome</keyword>
<dbReference type="Proteomes" id="UP000324479">
    <property type="component" value="Unassembled WGS sequence"/>
</dbReference>
<evidence type="ECO:0000313" key="1">
    <source>
        <dbReference type="EMBL" id="KAA5538609.1"/>
    </source>
</evidence>
<dbReference type="EMBL" id="VWOX01000029">
    <property type="protein sequence ID" value="KAA5538609.1"/>
    <property type="molecule type" value="Genomic_DNA"/>
</dbReference>
<dbReference type="InterPro" id="IPR043519">
    <property type="entry name" value="NT_sf"/>
</dbReference>
<reference evidence="1 2" key="1">
    <citation type="submission" date="2019-08" db="EMBL/GenBank/DDBJ databases">
        <authorList>
            <person name="Dhanesh K."/>
            <person name="Kumar G."/>
            <person name="Sasikala C."/>
            <person name="Venkata Ramana C."/>
        </authorList>
    </citation>
    <scope>NUCLEOTIDE SEQUENCE [LARGE SCALE GENOMIC DNA]</scope>
    <source>
        <strain evidence="1 2">JC645</strain>
    </source>
</reference>